<dbReference type="GO" id="GO:0004364">
    <property type="term" value="F:glutathione transferase activity"/>
    <property type="evidence" value="ECO:0007669"/>
    <property type="project" value="UniProtKB-EC"/>
</dbReference>
<dbReference type="Gene3D" id="1.20.1050.10">
    <property type="match status" value="1"/>
</dbReference>
<dbReference type="SFLD" id="SFLDG01150">
    <property type="entry name" value="Main.1:_Beta-like"/>
    <property type="match status" value="1"/>
</dbReference>
<dbReference type="GeneID" id="69967587"/>
<dbReference type="CDD" id="cd03046">
    <property type="entry name" value="GST_N_GTT1_like"/>
    <property type="match status" value="1"/>
</dbReference>
<sequence>MKLYYWPKTRAFRALWMLEEIGEPYELARVNLRTGEQDTTDFHHVNPMCKLPALDDGGVQVAESGAVLLYLADRFPEAHLGAPVGDPLRGRFLQWLFFTPGCLEPAMAEKMTGASGNSFSFGWGNLERVKAAIDTALDEGDWLLGERFSAADLLLAGTLQIAFVAKLLEPSGRMGEYVERAIARDGHARAMAIEQREIDTLKAKH</sequence>
<protein>
    <submittedName>
        <fullName evidence="2">Glutathione S-transferase</fullName>
        <ecNumber evidence="2">2.5.1.18</ecNumber>
    </submittedName>
</protein>
<evidence type="ECO:0000313" key="3">
    <source>
        <dbReference type="Proteomes" id="UP000019146"/>
    </source>
</evidence>
<dbReference type="Gene3D" id="3.40.30.10">
    <property type="entry name" value="Glutaredoxin"/>
    <property type="match status" value="1"/>
</dbReference>
<dbReference type="InterPro" id="IPR004045">
    <property type="entry name" value="Glutathione_S-Trfase_N"/>
</dbReference>
<keyword evidence="2" id="KW-0808">Transferase</keyword>
<dbReference type="Proteomes" id="UP000019146">
    <property type="component" value="Chromosome 1"/>
</dbReference>
<evidence type="ECO:0000313" key="2">
    <source>
        <dbReference type="EMBL" id="ALL63317.1"/>
    </source>
</evidence>
<dbReference type="RefSeq" id="WP_035987010.1">
    <property type="nucleotide sequence ID" value="NZ_CP012746.1"/>
</dbReference>
<dbReference type="InterPro" id="IPR036282">
    <property type="entry name" value="Glutathione-S-Trfase_C_sf"/>
</dbReference>
<dbReference type="PROSITE" id="PS50404">
    <property type="entry name" value="GST_NTER"/>
    <property type="match status" value="1"/>
</dbReference>
<organism evidence="2 3">
    <name type="scientific">Paraburkholderia caribensis MBA4</name>
    <dbReference type="NCBI Taxonomy" id="1323664"/>
    <lineage>
        <taxon>Bacteria</taxon>
        <taxon>Pseudomonadati</taxon>
        <taxon>Pseudomonadota</taxon>
        <taxon>Betaproteobacteria</taxon>
        <taxon>Burkholderiales</taxon>
        <taxon>Burkholderiaceae</taxon>
        <taxon>Paraburkholderia</taxon>
    </lineage>
</organism>
<dbReference type="PANTHER" id="PTHR44051">
    <property type="entry name" value="GLUTATHIONE S-TRANSFERASE-RELATED"/>
    <property type="match status" value="1"/>
</dbReference>
<dbReference type="InterPro" id="IPR040079">
    <property type="entry name" value="Glutathione_S-Trfase"/>
</dbReference>
<dbReference type="SFLD" id="SFLDG00358">
    <property type="entry name" value="Main_(cytGST)"/>
    <property type="match status" value="1"/>
</dbReference>
<dbReference type="EMBL" id="CP012746">
    <property type="protein sequence ID" value="ALL63317.1"/>
    <property type="molecule type" value="Genomic_DNA"/>
</dbReference>
<name>A0A0N7JTD6_9BURK</name>
<feature type="domain" description="GST N-terminal" evidence="1">
    <location>
        <begin position="1"/>
        <end position="79"/>
    </location>
</feature>
<evidence type="ECO:0000259" key="1">
    <source>
        <dbReference type="PROSITE" id="PS50404"/>
    </source>
</evidence>
<dbReference type="SUPFAM" id="SSF52833">
    <property type="entry name" value="Thioredoxin-like"/>
    <property type="match status" value="1"/>
</dbReference>
<dbReference type="SFLD" id="SFLDS00019">
    <property type="entry name" value="Glutathione_Transferase_(cytos"/>
    <property type="match status" value="1"/>
</dbReference>
<dbReference type="EC" id="2.5.1.18" evidence="2"/>
<reference evidence="2 3" key="1">
    <citation type="journal article" date="2014" name="Genome Announc.">
        <title>Draft Genome Sequence of the Haloacid-Degrading Burkholderia caribensis Strain MBA4.</title>
        <authorList>
            <person name="Pan Y."/>
            <person name="Kong K.F."/>
            <person name="Tsang J.S."/>
        </authorList>
    </citation>
    <scope>NUCLEOTIDE SEQUENCE [LARGE SCALE GENOMIC DNA]</scope>
    <source>
        <strain evidence="2 3">MBA4</strain>
    </source>
</reference>
<dbReference type="CDD" id="cd03207">
    <property type="entry name" value="GST_C_8"/>
    <property type="match status" value="1"/>
</dbReference>
<dbReference type="SUPFAM" id="SSF47616">
    <property type="entry name" value="GST C-terminal domain-like"/>
    <property type="match status" value="1"/>
</dbReference>
<dbReference type="KEGG" id="bcai:K788_0004183"/>
<dbReference type="PANTHER" id="PTHR44051:SF8">
    <property type="entry name" value="GLUTATHIONE S-TRANSFERASE GSTA"/>
    <property type="match status" value="1"/>
</dbReference>
<dbReference type="InterPro" id="IPR036249">
    <property type="entry name" value="Thioredoxin-like_sf"/>
</dbReference>
<dbReference type="Pfam" id="PF02798">
    <property type="entry name" value="GST_N"/>
    <property type="match status" value="1"/>
</dbReference>
<accession>A0A0N7JTD6</accession>
<proteinExistence type="predicted"/>
<gene>
    <name evidence="2" type="ORF">K788_0004183</name>
</gene>
<dbReference type="AlphaFoldDB" id="A0A0N7JTD6"/>